<dbReference type="InterPro" id="IPR000073">
    <property type="entry name" value="AB_hydrolase_1"/>
</dbReference>
<dbReference type="PANTHER" id="PTHR43433">
    <property type="entry name" value="HYDROLASE, ALPHA/BETA FOLD FAMILY PROTEIN"/>
    <property type="match status" value="1"/>
</dbReference>
<gene>
    <name evidence="3" type="ORF">WJX73_006862</name>
</gene>
<dbReference type="Proteomes" id="UP001465755">
    <property type="component" value="Unassembled WGS sequence"/>
</dbReference>
<dbReference type="EMBL" id="JALJOQ010000236">
    <property type="protein sequence ID" value="KAK9788003.1"/>
    <property type="molecule type" value="Genomic_DNA"/>
</dbReference>
<sequence>MPVLRSTAGPEACEIYYEIRQSPTAEARFDDRNSVNVVLIMGFGATHQCWEPQLEQLLSREQTTPTRCLLMDNRGVGRTGAPASTSAYTTSIMAADVYALMEHVGWEHAHVVGHSMGAMIALKLASAHPERIDSLTLISTTGGRFQSIPRGWRALWYAFQLMMAKKVEDRAMVDLKFHFMHSTLDEVRSQGSKTGRTRWDLLAEEYVEGQRGGGIGQNNDGFHGQMHAVWHHTATSTDVSRVRSGKFPVLVIHGRHDLLAAPKFGEALAHRLGAPCIMLEGAHMLCRECGYHINLLLDHIIYHARALVRRRHHYLDHSANASDPDGVPCSCRVSADVACDAHAVMELGQSAQHGGCLQGRHQGDDGPKRAGTPDSEASAASHTGLLTR</sequence>
<dbReference type="PRINTS" id="PR00111">
    <property type="entry name" value="ABHYDROLASE"/>
</dbReference>
<dbReference type="Gene3D" id="3.40.50.1820">
    <property type="entry name" value="alpha/beta hydrolase"/>
    <property type="match status" value="1"/>
</dbReference>
<evidence type="ECO:0000259" key="2">
    <source>
        <dbReference type="Pfam" id="PF00561"/>
    </source>
</evidence>
<reference evidence="3 4" key="1">
    <citation type="journal article" date="2024" name="Nat. Commun.">
        <title>Phylogenomics reveals the evolutionary origins of lichenization in chlorophyte algae.</title>
        <authorList>
            <person name="Puginier C."/>
            <person name="Libourel C."/>
            <person name="Otte J."/>
            <person name="Skaloud P."/>
            <person name="Haon M."/>
            <person name="Grisel S."/>
            <person name="Petersen M."/>
            <person name="Berrin J.G."/>
            <person name="Delaux P.M."/>
            <person name="Dal Grande F."/>
            <person name="Keller J."/>
        </authorList>
    </citation>
    <scope>NUCLEOTIDE SEQUENCE [LARGE SCALE GENOMIC DNA]</scope>
    <source>
        <strain evidence="3 4">SAG 2036</strain>
    </source>
</reference>
<evidence type="ECO:0000313" key="3">
    <source>
        <dbReference type="EMBL" id="KAK9788003.1"/>
    </source>
</evidence>
<evidence type="ECO:0000313" key="4">
    <source>
        <dbReference type="Proteomes" id="UP001465755"/>
    </source>
</evidence>
<dbReference type="PANTHER" id="PTHR43433:SF5">
    <property type="entry name" value="AB HYDROLASE-1 DOMAIN-CONTAINING PROTEIN"/>
    <property type="match status" value="1"/>
</dbReference>
<keyword evidence="4" id="KW-1185">Reference proteome</keyword>
<accession>A0AAW1NNK4</accession>
<feature type="compositionally biased region" description="Polar residues" evidence="1">
    <location>
        <begin position="378"/>
        <end position="388"/>
    </location>
</feature>
<comment type="caution">
    <text evidence="3">The sequence shown here is derived from an EMBL/GenBank/DDBJ whole genome shotgun (WGS) entry which is preliminary data.</text>
</comment>
<protein>
    <recommendedName>
        <fullName evidence="2">AB hydrolase-1 domain-containing protein</fullName>
    </recommendedName>
</protein>
<evidence type="ECO:0000256" key="1">
    <source>
        <dbReference type="SAM" id="MobiDB-lite"/>
    </source>
</evidence>
<proteinExistence type="predicted"/>
<dbReference type="AlphaFoldDB" id="A0AAW1NNK4"/>
<dbReference type="InterPro" id="IPR029058">
    <property type="entry name" value="AB_hydrolase_fold"/>
</dbReference>
<dbReference type="Pfam" id="PF00561">
    <property type="entry name" value="Abhydrolase_1"/>
    <property type="match status" value="1"/>
</dbReference>
<name>A0AAW1NNK4_9CHLO</name>
<dbReference type="SUPFAM" id="SSF53474">
    <property type="entry name" value="alpha/beta-Hydrolases"/>
    <property type="match status" value="1"/>
</dbReference>
<dbReference type="InterPro" id="IPR050471">
    <property type="entry name" value="AB_hydrolase"/>
</dbReference>
<feature type="domain" description="AB hydrolase-1" evidence="2">
    <location>
        <begin position="37"/>
        <end position="283"/>
    </location>
</feature>
<feature type="region of interest" description="Disordered" evidence="1">
    <location>
        <begin position="354"/>
        <end position="388"/>
    </location>
</feature>
<organism evidence="3 4">
    <name type="scientific">Symbiochloris irregularis</name>
    <dbReference type="NCBI Taxonomy" id="706552"/>
    <lineage>
        <taxon>Eukaryota</taxon>
        <taxon>Viridiplantae</taxon>
        <taxon>Chlorophyta</taxon>
        <taxon>core chlorophytes</taxon>
        <taxon>Trebouxiophyceae</taxon>
        <taxon>Trebouxiales</taxon>
        <taxon>Trebouxiaceae</taxon>
        <taxon>Symbiochloris</taxon>
    </lineage>
</organism>